<dbReference type="OrthoDB" id="3038990at2759"/>
<name>A0A4R0R9E2_9APHY</name>
<keyword evidence="1" id="KW-0472">Membrane</keyword>
<keyword evidence="1" id="KW-0812">Transmembrane</keyword>
<keyword evidence="1" id="KW-1133">Transmembrane helix</keyword>
<organism evidence="2 3">
    <name type="scientific">Steccherinum ochraceum</name>
    <dbReference type="NCBI Taxonomy" id="92696"/>
    <lineage>
        <taxon>Eukaryota</taxon>
        <taxon>Fungi</taxon>
        <taxon>Dikarya</taxon>
        <taxon>Basidiomycota</taxon>
        <taxon>Agaricomycotina</taxon>
        <taxon>Agaricomycetes</taxon>
        <taxon>Polyporales</taxon>
        <taxon>Steccherinaceae</taxon>
        <taxon>Steccherinum</taxon>
    </lineage>
</organism>
<feature type="transmembrane region" description="Helical" evidence="1">
    <location>
        <begin position="168"/>
        <end position="194"/>
    </location>
</feature>
<reference evidence="2 3" key="1">
    <citation type="submission" date="2018-11" db="EMBL/GenBank/DDBJ databases">
        <title>Genome assembly of Steccherinum ochraceum LE-BIN_3174, the white-rot fungus of the Steccherinaceae family (The Residual Polyporoid clade, Polyporales, Basidiomycota).</title>
        <authorList>
            <person name="Fedorova T.V."/>
            <person name="Glazunova O.A."/>
            <person name="Landesman E.O."/>
            <person name="Moiseenko K.V."/>
            <person name="Psurtseva N.V."/>
            <person name="Savinova O.S."/>
            <person name="Shakhova N.V."/>
            <person name="Tyazhelova T.V."/>
            <person name="Vasina D.V."/>
        </authorList>
    </citation>
    <scope>NUCLEOTIDE SEQUENCE [LARGE SCALE GENOMIC DNA]</scope>
    <source>
        <strain evidence="2 3">LE-BIN_3174</strain>
    </source>
</reference>
<keyword evidence="3" id="KW-1185">Reference proteome</keyword>
<gene>
    <name evidence="2" type="ORF">EIP91_005860</name>
</gene>
<feature type="transmembrane region" description="Helical" evidence="1">
    <location>
        <begin position="224"/>
        <end position="241"/>
    </location>
</feature>
<feature type="transmembrane region" description="Helical" evidence="1">
    <location>
        <begin position="27"/>
        <end position="46"/>
    </location>
</feature>
<feature type="transmembrane region" description="Helical" evidence="1">
    <location>
        <begin position="126"/>
        <end position="148"/>
    </location>
</feature>
<proteinExistence type="predicted"/>
<evidence type="ECO:0000256" key="1">
    <source>
        <dbReference type="SAM" id="Phobius"/>
    </source>
</evidence>
<feature type="transmembrane region" description="Helical" evidence="1">
    <location>
        <begin position="66"/>
        <end position="87"/>
    </location>
</feature>
<evidence type="ECO:0000313" key="2">
    <source>
        <dbReference type="EMBL" id="TCD63193.1"/>
    </source>
</evidence>
<evidence type="ECO:0000313" key="3">
    <source>
        <dbReference type="Proteomes" id="UP000292702"/>
    </source>
</evidence>
<dbReference type="AlphaFoldDB" id="A0A4R0R9E2"/>
<comment type="caution">
    <text evidence="2">The sequence shown here is derived from an EMBL/GenBank/DDBJ whole genome shotgun (WGS) entry which is preliminary data.</text>
</comment>
<dbReference type="EMBL" id="RWJN01000316">
    <property type="protein sequence ID" value="TCD63193.1"/>
    <property type="molecule type" value="Genomic_DNA"/>
</dbReference>
<evidence type="ECO:0008006" key="4">
    <source>
        <dbReference type="Google" id="ProtNLM"/>
    </source>
</evidence>
<sequence>MGNATALAHDAILDALPPGFWQEEQTMQLMVLGVVGAWAWDVLVSLGDEYRMFRRCGIRLPDVVYVLARLTTGWFFGVTTAFVIAPIHNCHVVARVQSSAASIQIPFNALLFLFRIRAVFHEKRIVFFAFVVLWLGLFGTCMSALLSLDATPLPGTGRCLEITAQKTAAASLVYGAVYDTLVFAAISTQLVLFYQHAGRTWKVFLTGRGMGDMSRILLQTSQQYYIVTVGFTILCSALVLTPSVPPPYSNTSILLSAFFTNAMATRIYRNLKNRPPPGDTDMVITQLNFGRPGTDSSRIVSAALGDTRATRRTTVSEFDLARSLKARRDDDEGDPVVTTQPK</sequence>
<protein>
    <recommendedName>
        <fullName evidence="4">Transmembrane protein</fullName>
    </recommendedName>
</protein>
<accession>A0A4R0R9E2</accession>
<feature type="transmembrane region" description="Helical" evidence="1">
    <location>
        <begin position="93"/>
        <end position="114"/>
    </location>
</feature>
<dbReference type="Proteomes" id="UP000292702">
    <property type="component" value="Unassembled WGS sequence"/>
</dbReference>